<dbReference type="EMBL" id="JAACNO010001164">
    <property type="protein sequence ID" value="KAF4142618.1"/>
    <property type="molecule type" value="Genomic_DNA"/>
</dbReference>
<reference evidence="1" key="1">
    <citation type="submission" date="2020-03" db="EMBL/GenBank/DDBJ databases">
        <title>Hybrid Assembly of Korean Phytophthora infestans isolates.</title>
        <authorList>
            <person name="Prokchorchik M."/>
            <person name="Lee Y."/>
            <person name="Seo J."/>
            <person name="Cho J.-H."/>
            <person name="Park Y.-E."/>
            <person name="Jang D.-C."/>
            <person name="Im J.-S."/>
            <person name="Choi J.-G."/>
            <person name="Park H.-J."/>
            <person name="Lee G.-B."/>
            <person name="Lee Y.-G."/>
            <person name="Hong S.-Y."/>
            <person name="Cho K."/>
            <person name="Sohn K.H."/>
        </authorList>
    </citation>
    <scope>NUCLEOTIDE SEQUENCE</scope>
    <source>
        <strain evidence="1">KR_2_A2</strain>
    </source>
</reference>
<name>A0A8S9UWW5_PHYIN</name>
<protein>
    <submittedName>
        <fullName evidence="1">Uncharacterized protein</fullName>
    </submittedName>
</protein>
<dbReference type="Proteomes" id="UP000704712">
    <property type="component" value="Unassembled WGS sequence"/>
</dbReference>
<accession>A0A8S9UWW5</accession>
<organism evidence="1 2">
    <name type="scientific">Phytophthora infestans</name>
    <name type="common">Potato late blight agent</name>
    <name type="synonym">Botrytis infestans</name>
    <dbReference type="NCBI Taxonomy" id="4787"/>
    <lineage>
        <taxon>Eukaryota</taxon>
        <taxon>Sar</taxon>
        <taxon>Stramenopiles</taxon>
        <taxon>Oomycota</taxon>
        <taxon>Peronosporomycetes</taxon>
        <taxon>Peronosporales</taxon>
        <taxon>Peronosporaceae</taxon>
        <taxon>Phytophthora</taxon>
    </lineage>
</organism>
<evidence type="ECO:0000313" key="1">
    <source>
        <dbReference type="EMBL" id="KAF4142618.1"/>
    </source>
</evidence>
<gene>
    <name evidence="1" type="ORF">GN958_ATG08190</name>
</gene>
<comment type="caution">
    <text evidence="1">The sequence shown here is derived from an EMBL/GenBank/DDBJ whole genome shotgun (WGS) entry which is preliminary data.</text>
</comment>
<evidence type="ECO:0000313" key="2">
    <source>
        <dbReference type="Proteomes" id="UP000704712"/>
    </source>
</evidence>
<dbReference type="AlphaFoldDB" id="A0A8S9UWW5"/>
<sequence>MVVTGGAYVVSEDGNESAVIALMAAIEDAYAASGDGSGSAAIVVIVLTVIVLTVIEDANAVPGSTSQQKLIRRDVTSPLSFCTSEAQDHVDSVRSL</sequence>
<proteinExistence type="predicted"/>